<proteinExistence type="predicted"/>
<dbReference type="Proteomes" id="UP000071065">
    <property type="component" value="Chromosome"/>
</dbReference>
<dbReference type="STRING" id="570277.EZMO1_4208"/>
<gene>
    <name evidence="2" type="ORF">EZMO1_4208</name>
</gene>
<feature type="domain" description="HTH cro/C1-type" evidence="1">
    <location>
        <begin position="9"/>
        <end position="63"/>
    </location>
</feature>
<dbReference type="AlphaFoldDB" id="A0A142BHA5"/>
<dbReference type="InterPro" id="IPR010982">
    <property type="entry name" value="Lambda_DNA-bd_dom_sf"/>
</dbReference>
<sequence>MLTPFGKEVRKHRIEQDMTLKVMADGLDVSSALLSSIETGKRSITPGLVDRVVNFLNLDREGRFSLQQAADQSTQEFFLDVSTKGTETRRAVAAFARDVPDMNLNQDQAQKFLEFIETLKSTAKDHA</sequence>
<dbReference type="KEGG" id="emp:EZMO1_4208"/>
<dbReference type="CDD" id="cd00093">
    <property type="entry name" value="HTH_XRE"/>
    <property type="match status" value="1"/>
</dbReference>
<dbReference type="InterPro" id="IPR001387">
    <property type="entry name" value="Cro/C1-type_HTH"/>
</dbReference>
<dbReference type="PROSITE" id="PS50943">
    <property type="entry name" value="HTH_CROC1"/>
    <property type="match status" value="1"/>
</dbReference>
<protein>
    <submittedName>
        <fullName evidence="2">Transcriptional regulator, XRE family</fullName>
    </submittedName>
</protein>
<dbReference type="SMART" id="SM00530">
    <property type="entry name" value="HTH_XRE"/>
    <property type="match status" value="1"/>
</dbReference>
<dbReference type="OrthoDB" id="7859580at2"/>
<dbReference type="RefSeq" id="WP_051790471.1">
    <property type="nucleotide sequence ID" value="NZ_CP013251.1"/>
</dbReference>
<evidence type="ECO:0000313" key="2">
    <source>
        <dbReference type="EMBL" id="AMO58131.1"/>
    </source>
</evidence>
<evidence type="ECO:0000313" key="3">
    <source>
        <dbReference type="Proteomes" id="UP000071065"/>
    </source>
</evidence>
<reference evidence="2 3" key="1">
    <citation type="journal article" date="2016" name="Front. Microbiol.">
        <title>Genomic Insight into the Host-Endosymbiont Relationship of Endozoicomonas montiporae CL-33(T) with its Coral Host.</title>
        <authorList>
            <person name="Ding J.-Y."/>
            <person name="Shiu J.-H."/>
            <person name="Chen W.-M."/>
            <person name="Chiang Y.-R."/>
            <person name="Tang S.-L."/>
        </authorList>
    </citation>
    <scope>NUCLEOTIDE SEQUENCE [LARGE SCALE GENOMIC DNA]</scope>
    <source>
        <strain evidence="2 3">CL-33</strain>
    </source>
</reference>
<evidence type="ECO:0000259" key="1">
    <source>
        <dbReference type="PROSITE" id="PS50943"/>
    </source>
</evidence>
<dbReference type="Pfam" id="PF13560">
    <property type="entry name" value="HTH_31"/>
    <property type="match status" value="1"/>
</dbReference>
<dbReference type="Gene3D" id="1.10.260.40">
    <property type="entry name" value="lambda repressor-like DNA-binding domains"/>
    <property type="match status" value="1"/>
</dbReference>
<dbReference type="GO" id="GO:0003677">
    <property type="term" value="F:DNA binding"/>
    <property type="evidence" value="ECO:0007669"/>
    <property type="project" value="InterPro"/>
</dbReference>
<organism evidence="2 3">
    <name type="scientific">Endozoicomonas montiporae CL-33</name>
    <dbReference type="NCBI Taxonomy" id="570277"/>
    <lineage>
        <taxon>Bacteria</taxon>
        <taxon>Pseudomonadati</taxon>
        <taxon>Pseudomonadota</taxon>
        <taxon>Gammaproteobacteria</taxon>
        <taxon>Oceanospirillales</taxon>
        <taxon>Endozoicomonadaceae</taxon>
        <taxon>Endozoicomonas</taxon>
    </lineage>
</organism>
<name>A0A142BHA5_9GAMM</name>
<dbReference type="PATRIC" id="fig|570277.3.peg.4521"/>
<accession>A0A142BHA5</accession>
<dbReference type="SUPFAM" id="SSF47413">
    <property type="entry name" value="lambda repressor-like DNA-binding domains"/>
    <property type="match status" value="1"/>
</dbReference>
<dbReference type="EMBL" id="CP013251">
    <property type="protein sequence ID" value="AMO58131.1"/>
    <property type="molecule type" value="Genomic_DNA"/>
</dbReference>